<evidence type="ECO:0000313" key="3">
    <source>
        <dbReference type="Proteomes" id="UP000237968"/>
    </source>
</evidence>
<gene>
    <name evidence="2" type="ORF">ENSA5_18060</name>
</gene>
<proteinExistence type="predicted"/>
<evidence type="ECO:0000256" key="1">
    <source>
        <dbReference type="SAM" id="MobiDB-lite"/>
    </source>
</evidence>
<dbReference type="Proteomes" id="UP000237968">
    <property type="component" value="Unassembled WGS sequence"/>
</dbReference>
<feature type="region of interest" description="Disordered" evidence="1">
    <location>
        <begin position="40"/>
        <end position="81"/>
    </location>
</feature>
<accession>A0A2S9YDA3</accession>
<feature type="compositionally biased region" description="Low complexity" evidence="1">
    <location>
        <begin position="41"/>
        <end position="53"/>
    </location>
</feature>
<protein>
    <submittedName>
        <fullName evidence="2">Uncharacterized protein</fullName>
    </submittedName>
</protein>
<evidence type="ECO:0000313" key="2">
    <source>
        <dbReference type="EMBL" id="PRQ03075.1"/>
    </source>
</evidence>
<dbReference type="AlphaFoldDB" id="A0A2S9YDA3"/>
<keyword evidence="3" id="KW-1185">Reference proteome</keyword>
<name>A0A2S9YDA3_9BACT</name>
<sequence>MVLRIVAIAVRTTRPSLSLVHEPPPVSIASAALLRTHKVTRASASAPSSRSRSGTCTQLVGTPPALGKNARAPWRMHGRPAQSDLPVTQRFFWPVAGTWSSPLPPGMQSSNTEAQTD</sequence>
<dbReference type="EMBL" id="PVNK01000106">
    <property type="protein sequence ID" value="PRQ03075.1"/>
    <property type="molecule type" value="Genomic_DNA"/>
</dbReference>
<comment type="caution">
    <text evidence="2">The sequence shown here is derived from an EMBL/GenBank/DDBJ whole genome shotgun (WGS) entry which is preliminary data.</text>
</comment>
<organism evidence="2 3">
    <name type="scientific">Enhygromyxa salina</name>
    <dbReference type="NCBI Taxonomy" id="215803"/>
    <lineage>
        <taxon>Bacteria</taxon>
        <taxon>Pseudomonadati</taxon>
        <taxon>Myxococcota</taxon>
        <taxon>Polyangia</taxon>
        <taxon>Nannocystales</taxon>
        <taxon>Nannocystaceae</taxon>
        <taxon>Enhygromyxa</taxon>
    </lineage>
</organism>
<reference evidence="2 3" key="1">
    <citation type="submission" date="2018-03" db="EMBL/GenBank/DDBJ databases">
        <title>Draft Genome Sequences of the Obligatory Marine Myxobacteria Enhygromyxa salina SWB005.</title>
        <authorList>
            <person name="Poehlein A."/>
            <person name="Moghaddam J.A."/>
            <person name="Harms H."/>
            <person name="Alanjari M."/>
            <person name="Koenig G.M."/>
            <person name="Daniel R."/>
            <person name="Schaeberle T.F."/>
        </authorList>
    </citation>
    <scope>NUCLEOTIDE SEQUENCE [LARGE SCALE GENOMIC DNA]</scope>
    <source>
        <strain evidence="2 3">SWB005</strain>
    </source>
</reference>